<organism evidence="4 5">
    <name type="scientific">Belnapia mucosa</name>
    <dbReference type="NCBI Taxonomy" id="2804532"/>
    <lineage>
        <taxon>Bacteria</taxon>
        <taxon>Pseudomonadati</taxon>
        <taxon>Pseudomonadota</taxon>
        <taxon>Alphaproteobacteria</taxon>
        <taxon>Acetobacterales</taxon>
        <taxon>Roseomonadaceae</taxon>
        <taxon>Belnapia</taxon>
    </lineage>
</organism>
<dbReference type="InterPro" id="IPR008274">
    <property type="entry name" value="AldOxase/xan_DH_MoCoBD1"/>
</dbReference>
<dbReference type="InterPro" id="IPR016208">
    <property type="entry name" value="Ald_Oxase/xanthine_DH-like"/>
</dbReference>
<comment type="caution">
    <text evidence="4">The sequence shown here is derived from an EMBL/GenBank/DDBJ whole genome shotgun (WGS) entry which is preliminary data.</text>
</comment>
<dbReference type="PANTHER" id="PTHR11908:SF132">
    <property type="entry name" value="ALDEHYDE OXIDASE 1-RELATED"/>
    <property type="match status" value="1"/>
</dbReference>
<dbReference type="EMBL" id="JAEUXJ010000012">
    <property type="protein sequence ID" value="MBL6458161.1"/>
    <property type="molecule type" value="Genomic_DNA"/>
</dbReference>
<evidence type="ECO:0000259" key="3">
    <source>
        <dbReference type="SMART" id="SM01008"/>
    </source>
</evidence>
<dbReference type="Pfam" id="PF01315">
    <property type="entry name" value="Ald_Xan_dh_C"/>
    <property type="match status" value="1"/>
</dbReference>
<dbReference type="InterPro" id="IPR000674">
    <property type="entry name" value="Ald_Oxase/Xan_DH_a/b"/>
</dbReference>
<protein>
    <submittedName>
        <fullName evidence="4">Xanthine dehydrogenase family protein molybdopterin-binding subunit</fullName>
    </submittedName>
</protein>
<evidence type="ECO:0000256" key="1">
    <source>
        <dbReference type="ARBA" id="ARBA00022505"/>
    </source>
</evidence>
<evidence type="ECO:0000313" key="5">
    <source>
        <dbReference type="Proteomes" id="UP000606490"/>
    </source>
</evidence>
<accession>A0ABS1V914</accession>
<keyword evidence="1" id="KW-0500">Molybdenum</keyword>
<dbReference type="RefSeq" id="WP_202827900.1">
    <property type="nucleotide sequence ID" value="NZ_JAEUXJ010000012.1"/>
</dbReference>
<feature type="domain" description="Aldehyde oxidase/xanthine dehydrogenase a/b hammerhead" evidence="3">
    <location>
        <begin position="27"/>
        <end position="145"/>
    </location>
</feature>
<evidence type="ECO:0000256" key="2">
    <source>
        <dbReference type="ARBA" id="ARBA00023002"/>
    </source>
</evidence>
<gene>
    <name evidence="4" type="ORF">JMJ55_22745</name>
</gene>
<evidence type="ECO:0000313" key="4">
    <source>
        <dbReference type="EMBL" id="MBL6458161.1"/>
    </source>
</evidence>
<dbReference type="InterPro" id="IPR036856">
    <property type="entry name" value="Ald_Oxase/Xan_DH_a/b_sf"/>
</dbReference>
<proteinExistence type="predicted"/>
<dbReference type="InterPro" id="IPR046867">
    <property type="entry name" value="AldOxase/xan_DH_MoCoBD2"/>
</dbReference>
<name>A0ABS1V914_9PROT</name>
<reference evidence="4 5" key="1">
    <citation type="submission" date="2021-01" db="EMBL/GenBank/DDBJ databases">
        <title>Belnapia mucosa sp. nov. and Belnapia arida sp. nov., isolated from the Tabernas Desert (Almeria, Spain).</title>
        <authorList>
            <person name="Molina-Menor E."/>
            <person name="Vidal-Verdu A."/>
            <person name="Calonge A."/>
            <person name="Satari L."/>
            <person name="Pereto Magraner J."/>
            <person name="Porcar Miralles M."/>
        </authorList>
    </citation>
    <scope>NUCLEOTIDE SEQUENCE [LARGE SCALE GENOMIC DNA]</scope>
    <source>
        <strain evidence="4 5">T6</strain>
    </source>
</reference>
<dbReference type="Gene3D" id="3.90.1170.50">
    <property type="entry name" value="Aldehyde oxidase/xanthine dehydrogenase, a/b hammerhead"/>
    <property type="match status" value="1"/>
</dbReference>
<dbReference type="Gene3D" id="3.30.365.10">
    <property type="entry name" value="Aldehyde oxidase/xanthine dehydrogenase, molybdopterin binding domain"/>
    <property type="match status" value="4"/>
</dbReference>
<keyword evidence="5" id="KW-1185">Reference proteome</keyword>
<dbReference type="PANTHER" id="PTHR11908">
    <property type="entry name" value="XANTHINE DEHYDROGENASE"/>
    <property type="match status" value="1"/>
</dbReference>
<keyword evidence="2" id="KW-0560">Oxidoreductase</keyword>
<dbReference type="InterPro" id="IPR037165">
    <property type="entry name" value="AldOxase/xan_DH_Mopterin-bd_sf"/>
</dbReference>
<dbReference type="Pfam" id="PF02738">
    <property type="entry name" value="MoCoBD_1"/>
    <property type="match status" value="1"/>
</dbReference>
<dbReference type="SUPFAM" id="SSF54665">
    <property type="entry name" value="CO dehydrogenase molybdoprotein N-domain-like"/>
    <property type="match status" value="1"/>
</dbReference>
<dbReference type="SUPFAM" id="SSF56003">
    <property type="entry name" value="Molybdenum cofactor-binding domain"/>
    <property type="match status" value="1"/>
</dbReference>
<dbReference type="SMART" id="SM01008">
    <property type="entry name" value="Ald_Xan_dh_C"/>
    <property type="match status" value="1"/>
</dbReference>
<dbReference type="Pfam" id="PF20256">
    <property type="entry name" value="MoCoBD_2"/>
    <property type="match status" value="1"/>
</dbReference>
<sequence>MTPPALPAPVAERGTSRRRLEDDRFLRGAGRFVEDIPVQGALHAVLLRSPHAHARILSLDVAAARAMPGVQLVLTAAELREEGIGPLPCTAKVATETPLIAPPRPALAEGAVRHVGDPVACVIAETAAAARDAAEAIAVEYEILPAVADAAAALAPGAPQLWPEAPGNLSYRFRKGDPAAVTAAFARAASIISLDLVNNRVTAAPMEPRAAIGRYDPATQSFLLEATGQGVHAMRDQLADSILRLPRDRVRVVAPDVGGGFGAKNFVFPEYVLVLVAARRLGRPVRWTGDRTEDFLATVQGRDNRTRARLALDEAGRFLGLHVETVANLGAYMSSSGPGSSTTAPGAAMGGLYAIPAVLMEVQGVFTNTVPIDAYRGAGKPEANYAIERLVDLAARRLGLAPAELRRRNLIAEFPYRTAMGMLVDGGEFTANLDRAMQAADIAGFAARRAAAEARGLLRGLGLACFLETSRGAPGEWAAVRFPADGSVELALGTQSNGQGHETSFPQVAADLLGLPVEAFRLVQADTAAVARGQGHGGARSLHMGGEALVRAIDAVLAKARHLAAQLLQADAAALEFAAGRFAVAGDPGRGIGLLDLAAAAREASSPLDAEVDSDLDLVTFPNGCQIAEVEIDPETGLLHLDRYTAVDDYGRLINPMLTLGQVQGGLAQGIGQALFEEVAYDPDSAQLLTASFMDYVLPRAADLPPLDIRLVEVPTQSNRLGVKGSGQAGCIGAPQTVMHAVLDALAPLGVTTLDMPVTPAKIWGAIRAARPA</sequence>
<dbReference type="Proteomes" id="UP000606490">
    <property type="component" value="Unassembled WGS sequence"/>
</dbReference>